<feature type="domain" description="CCHC-type" evidence="4">
    <location>
        <begin position="419"/>
        <end position="434"/>
    </location>
</feature>
<keyword evidence="6" id="KW-1185">Reference proteome</keyword>
<dbReference type="Proteomes" id="UP000823388">
    <property type="component" value="Chromosome 1N"/>
</dbReference>
<dbReference type="Pfam" id="PF00098">
    <property type="entry name" value="zf-CCHC"/>
    <property type="match status" value="2"/>
</dbReference>
<gene>
    <name evidence="5" type="ORF">PVAP13_1NG220495</name>
</gene>
<feature type="compositionally biased region" description="Polar residues" evidence="3">
    <location>
        <begin position="315"/>
        <end position="326"/>
    </location>
</feature>
<feature type="compositionally biased region" description="Basic and acidic residues" evidence="3">
    <location>
        <begin position="303"/>
        <end position="314"/>
    </location>
</feature>
<feature type="domain" description="CCHC-type" evidence="4">
    <location>
        <begin position="362"/>
        <end position="376"/>
    </location>
</feature>
<feature type="compositionally biased region" description="Acidic residues" evidence="3">
    <location>
        <begin position="81"/>
        <end position="95"/>
    </location>
</feature>
<keyword evidence="1" id="KW-0479">Metal-binding</keyword>
<evidence type="ECO:0000259" key="4">
    <source>
        <dbReference type="PROSITE" id="PS50158"/>
    </source>
</evidence>
<evidence type="ECO:0000256" key="3">
    <source>
        <dbReference type="SAM" id="MobiDB-lite"/>
    </source>
</evidence>
<dbReference type="GO" id="GO:0008270">
    <property type="term" value="F:zinc ion binding"/>
    <property type="evidence" value="ECO:0007669"/>
    <property type="project" value="UniProtKB-KW"/>
</dbReference>
<dbReference type="EMBL" id="CM029038">
    <property type="protein sequence ID" value="KAG2650416.1"/>
    <property type="molecule type" value="Genomic_DNA"/>
</dbReference>
<evidence type="ECO:0000256" key="1">
    <source>
        <dbReference type="PROSITE-ProRule" id="PRU00047"/>
    </source>
</evidence>
<evidence type="ECO:0000313" key="5">
    <source>
        <dbReference type="EMBL" id="KAG2650416.1"/>
    </source>
</evidence>
<protein>
    <recommendedName>
        <fullName evidence="4">CCHC-type domain-containing protein</fullName>
    </recommendedName>
</protein>
<feature type="compositionally biased region" description="Basic residues" evidence="3">
    <location>
        <begin position="130"/>
        <end position="144"/>
    </location>
</feature>
<reference evidence="5" key="1">
    <citation type="submission" date="2020-05" db="EMBL/GenBank/DDBJ databases">
        <title>WGS assembly of Panicum virgatum.</title>
        <authorList>
            <person name="Lovell J.T."/>
            <person name="Jenkins J."/>
            <person name="Shu S."/>
            <person name="Juenger T.E."/>
            <person name="Schmutz J."/>
        </authorList>
    </citation>
    <scope>NUCLEOTIDE SEQUENCE</scope>
    <source>
        <strain evidence="5">AP13</strain>
    </source>
</reference>
<name>A0A8T0WXR3_PANVG</name>
<feature type="compositionally biased region" description="Low complexity" evidence="3">
    <location>
        <begin position="96"/>
        <end position="105"/>
    </location>
</feature>
<dbReference type="SMART" id="SM00343">
    <property type="entry name" value="ZnF_C2HC"/>
    <property type="match status" value="2"/>
</dbReference>
<feature type="region of interest" description="Disordered" evidence="3">
    <location>
        <begin position="81"/>
        <end position="147"/>
    </location>
</feature>
<dbReference type="SUPFAM" id="SSF57756">
    <property type="entry name" value="Retrovirus zinc finger-like domains"/>
    <property type="match status" value="2"/>
</dbReference>
<keyword evidence="1" id="KW-0863">Zinc-finger</keyword>
<dbReference type="InterPro" id="IPR001878">
    <property type="entry name" value="Znf_CCHC"/>
</dbReference>
<evidence type="ECO:0000313" key="6">
    <source>
        <dbReference type="Proteomes" id="UP000823388"/>
    </source>
</evidence>
<sequence length="496" mass="56600">MGPSFEQIVEESILPNDFDNLFKLSNEEMKCLINNRRVVNLLFKNMDRKLSDLIHKDDKLKETRFDAHHLWKFIESICEEDSDDEDQEEEEESLEECTTTATHTHPLVTPSEEQGVESRESTGQIGLTRNQKKKSKKCSRRRSRQAQASEMYHVLSNDYANVTNSSICVASLEKENQMLKAQVESLTSKHVALQGTHEELERSYEKLVESHAMLGIAHEVVITSVKSYQPHTHTCTCSQVQIMLSCDKPCCSQATNSCVEHVVAESCDDHIVEENDELKREVEELKIEMIKLKSKDQVQPSQDNHDNTVKKLEKGSNSTIFAPQQDQAKEEGLVQVKRSNMESKNKTKPSRKEKQRARTRVCFRCKEKGHLISACPIQQTQSHSYKCNQDCNSWVKPKVKQVQNVKDDSESSKAKHRTCYTCREKGHLGKDCPKGKSLESNLVHYDFIKLRKDQAGICAIRVIDSPRTSIRAISVPKHLVSNLYGPDKVWVPKGTC</sequence>
<dbReference type="Gene3D" id="4.10.60.10">
    <property type="entry name" value="Zinc finger, CCHC-type"/>
    <property type="match status" value="2"/>
</dbReference>
<dbReference type="InterPro" id="IPR036875">
    <property type="entry name" value="Znf_CCHC_sf"/>
</dbReference>
<dbReference type="PROSITE" id="PS50158">
    <property type="entry name" value="ZF_CCHC"/>
    <property type="match status" value="2"/>
</dbReference>
<dbReference type="GO" id="GO:0003676">
    <property type="term" value="F:nucleic acid binding"/>
    <property type="evidence" value="ECO:0007669"/>
    <property type="project" value="InterPro"/>
</dbReference>
<organism evidence="5 6">
    <name type="scientific">Panicum virgatum</name>
    <name type="common">Blackwell switchgrass</name>
    <dbReference type="NCBI Taxonomy" id="38727"/>
    <lineage>
        <taxon>Eukaryota</taxon>
        <taxon>Viridiplantae</taxon>
        <taxon>Streptophyta</taxon>
        <taxon>Embryophyta</taxon>
        <taxon>Tracheophyta</taxon>
        <taxon>Spermatophyta</taxon>
        <taxon>Magnoliopsida</taxon>
        <taxon>Liliopsida</taxon>
        <taxon>Poales</taxon>
        <taxon>Poaceae</taxon>
        <taxon>PACMAD clade</taxon>
        <taxon>Panicoideae</taxon>
        <taxon>Panicodae</taxon>
        <taxon>Paniceae</taxon>
        <taxon>Panicinae</taxon>
        <taxon>Panicum</taxon>
        <taxon>Panicum sect. Hiantes</taxon>
    </lineage>
</organism>
<dbReference type="AlphaFoldDB" id="A0A8T0WXR3"/>
<comment type="caution">
    <text evidence="5">The sequence shown here is derived from an EMBL/GenBank/DDBJ whole genome shotgun (WGS) entry which is preliminary data.</text>
</comment>
<keyword evidence="2" id="KW-0175">Coiled coil</keyword>
<keyword evidence="1" id="KW-0862">Zinc</keyword>
<feature type="coiled-coil region" evidence="2">
    <location>
        <begin position="169"/>
        <end position="203"/>
    </location>
</feature>
<feature type="region of interest" description="Disordered" evidence="3">
    <location>
        <begin position="294"/>
        <end position="355"/>
    </location>
</feature>
<feature type="compositionally biased region" description="Basic residues" evidence="3">
    <location>
        <begin position="346"/>
        <end position="355"/>
    </location>
</feature>
<proteinExistence type="predicted"/>
<evidence type="ECO:0000256" key="2">
    <source>
        <dbReference type="SAM" id="Coils"/>
    </source>
</evidence>
<accession>A0A8T0WXR3</accession>